<dbReference type="InterPro" id="IPR012338">
    <property type="entry name" value="Beta-lactam/transpept-like"/>
</dbReference>
<dbReference type="Proteomes" id="UP000023772">
    <property type="component" value="Chromosome"/>
</dbReference>
<dbReference type="EMBL" id="CP007451">
    <property type="protein sequence ID" value="AHW60360.1"/>
    <property type="molecule type" value="Genomic_DNA"/>
</dbReference>
<dbReference type="Gene3D" id="3.40.710.10">
    <property type="entry name" value="DD-peptidase/beta-lactamase superfamily"/>
    <property type="match status" value="1"/>
</dbReference>
<gene>
    <name evidence="2" type="ORF">FH5T_13945</name>
</gene>
<dbReference type="PANTHER" id="PTHR46825">
    <property type="entry name" value="D-ALANYL-D-ALANINE-CARBOXYPEPTIDASE/ENDOPEPTIDASE AMPH"/>
    <property type="match status" value="1"/>
</dbReference>
<accession>A0ABN4CYA5</accession>
<proteinExistence type="predicted"/>
<keyword evidence="3" id="KW-1185">Reference proteome</keyword>
<dbReference type="PANTHER" id="PTHR46825:SF9">
    <property type="entry name" value="BETA-LACTAMASE-RELATED DOMAIN-CONTAINING PROTEIN"/>
    <property type="match status" value="1"/>
</dbReference>
<dbReference type="InterPro" id="IPR050491">
    <property type="entry name" value="AmpC-like"/>
</dbReference>
<dbReference type="SUPFAM" id="SSF56601">
    <property type="entry name" value="beta-lactamase/transpeptidase-like"/>
    <property type="match status" value="1"/>
</dbReference>
<evidence type="ECO:0000259" key="1">
    <source>
        <dbReference type="Pfam" id="PF00144"/>
    </source>
</evidence>
<evidence type="ECO:0000313" key="2">
    <source>
        <dbReference type="EMBL" id="AHW60360.1"/>
    </source>
</evidence>
<evidence type="ECO:0000313" key="3">
    <source>
        <dbReference type="Proteomes" id="UP000023772"/>
    </source>
</evidence>
<name>A0ABN4CYA5_9BACT</name>
<sequence length="372" mass="41424">MLAIVLQCSNNSTADIQQKTEKLFQKQLKKNNIRNAFLSVYSPSRSINWNFAAGTFQTGQKVTADHPFLTASIGKTFTATAIAQLAEQGSLNFNDPVNMYLPNSIMHGLHVFNGLDYSAEITIAHLLQHTSGLPDYFEGKTIDGSANVMELLFSEPDKLWKPVETIEFAKQKMEPLFVPGNGYNYTDTEYVLLGLIVEKMSGTNLHNYFEEHFFKPLNMNHTSMHLQSEPLEKTPKLSEAFAGDFEVSTIKSLSADWAGGGLVSTGNDLIKFQHALFSGKIISAETLQAMQNWTPETRGMEYGFGLRKIAFRKLFPTLPDLTIIGHSGSTGSFMFYCPELDVYLAGTLNQTEEVKESVVLMVKVLSFILNIS</sequence>
<reference evidence="2 3" key="1">
    <citation type="submission" date="2014-03" db="EMBL/GenBank/DDBJ databases">
        <title>Complete genome sequence of a deeply braunched marine Bacteroidia bacterium Draconibacterium orientale type strain FH5T.</title>
        <authorList>
            <person name="Li X."/>
            <person name="Wang X."/>
            <person name="Xie Z."/>
            <person name="Du Z."/>
            <person name="Chen G."/>
        </authorList>
    </citation>
    <scope>NUCLEOTIDE SEQUENCE [LARGE SCALE GENOMIC DNA]</scope>
    <source>
        <strain evidence="2 3">FH5</strain>
    </source>
</reference>
<dbReference type="InterPro" id="IPR001466">
    <property type="entry name" value="Beta-lactam-related"/>
</dbReference>
<organism evidence="2 3">
    <name type="scientific">Draconibacterium orientale</name>
    <dbReference type="NCBI Taxonomy" id="1168034"/>
    <lineage>
        <taxon>Bacteria</taxon>
        <taxon>Pseudomonadati</taxon>
        <taxon>Bacteroidota</taxon>
        <taxon>Bacteroidia</taxon>
        <taxon>Marinilabiliales</taxon>
        <taxon>Prolixibacteraceae</taxon>
        <taxon>Draconibacterium</taxon>
    </lineage>
</organism>
<protein>
    <submittedName>
        <fullName evidence="2">Beta-lactamase</fullName>
    </submittedName>
</protein>
<feature type="domain" description="Beta-lactamase-related" evidence="1">
    <location>
        <begin position="21"/>
        <end position="354"/>
    </location>
</feature>
<dbReference type="Pfam" id="PF00144">
    <property type="entry name" value="Beta-lactamase"/>
    <property type="match status" value="1"/>
</dbReference>